<name>A0A917Z7L3_9ALTE</name>
<keyword evidence="1" id="KW-0143">Chaperone</keyword>
<dbReference type="Gene3D" id="1.10.287.110">
    <property type="entry name" value="DnaJ domain"/>
    <property type="match status" value="1"/>
</dbReference>
<dbReference type="InterPro" id="IPR001623">
    <property type="entry name" value="DnaJ_domain"/>
</dbReference>
<accession>A0A917Z7L3</accession>
<dbReference type="Proteomes" id="UP000606935">
    <property type="component" value="Unassembled WGS sequence"/>
</dbReference>
<gene>
    <name evidence="3" type="ORF">GCM10010982_39320</name>
</gene>
<organism evidence="3 4">
    <name type="scientific">Bowmanella pacifica</name>
    <dbReference type="NCBI Taxonomy" id="502051"/>
    <lineage>
        <taxon>Bacteria</taxon>
        <taxon>Pseudomonadati</taxon>
        <taxon>Pseudomonadota</taxon>
        <taxon>Gammaproteobacteria</taxon>
        <taxon>Alteromonadales</taxon>
        <taxon>Alteromonadaceae</taxon>
        <taxon>Bowmanella</taxon>
    </lineage>
</organism>
<feature type="domain" description="J" evidence="2">
    <location>
        <begin position="142"/>
        <end position="191"/>
    </location>
</feature>
<keyword evidence="4" id="KW-1185">Reference proteome</keyword>
<evidence type="ECO:0000259" key="2">
    <source>
        <dbReference type="PROSITE" id="PS50076"/>
    </source>
</evidence>
<reference evidence="3" key="1">
    <citation type="journal article" date="2014" name="Int. J. Syst. Evol. Microbiol.">
        <title>Complete genome sequence of Corynebacterium casei LMG S-19264T (=DSM 44701T), isolated from a smear-ripened cheese.</title>
        <authorList>
            <consortium name="US DOE Joint Genome Institute (JGI-PGF)"/>
            <person name="Walter F."/>
            <person name="Albersmeier A."/>
            <person name="Kalinowski J."/>
            <person name="Ruckert C."/>
        </authorList>
    </citation>
    <scope>NUCLEOTIDE SEQUENCE</scope>
    <source>
        <strain evidence="3">CGMCC 1.7086</strain>
    </source>
</reference>
<dbReference type="CDD" id="cd06257">
    <property type="entry name" value="DnaJ"/>
    <property type="match status" value="1"/>
</dbReference>
<dbReference type="AlphaFoldDB" id="A0A917Z7L3"/>
<dbReference type="SUPFAM" id="SSF46565">
    <property type="entry name" value="Chaperone J-domain"/>
    <property type="match status" value="1"/>
</dbReference>
<dbReference type="Pfam" id="PF00226">
    <property type="entry name" value="DnaJ"/>
    <property type="match status" value="1"/>
</dbReference>
<dbReference type="PROSITE" id="PS50076">
    <property type="entry name" value="DNAJ_2"/>
    <property type="match status" value="1"/>
</dbReference>
<evidence type="ECO:0000313" key="4">
    <source>
        <dbReference type="Proteomes" id="UP000606935"/>
    </source>
</evidence>
<dbReference type="RefSeq" id="WP_188699189.1">
    <property type="nucleotide sequence ID" value="NZ_BMLS01000009.1"/>
</dbReference>
<evidence type="ECO:0000256" key="1">
    <source>
        <dbReference type="ARBA" id="ARBA00023186"/>
    </source>
</evidence>
<dbReference type="EMBL" id="BMLS01000009">
    <property type="protein sequence ID" value="GGO75051.1"/>
    <property type="molecule type" value="Genomic_DNA"/>
</dbReference>
<dbReference type="Pfam" id="PF12339">
    <property type="entry name" value="DNAJ_related"/>
    <property type="match status" value="1"/>
</dbReference>
<sequence length="191" mass="22257">MNHPADFTRLLHQLLQQAPNGLSEYELIGLLKSESHAIFSPDLSLSDPLVMFQTHFVLFHQLYQLRNQLRTREEAELTISAMRIQLQPYQPRRADITAHDGLAAYYLNWDNFKQTSEADVTSLLADFWLRMRGVLSSEERSAALAVLELDEKADMPTIRRQYRRLMHLHHPDKGGDHHYCQQLSDAYRKLT</sequence>
<evidence type="ECO:0000313" key="3">
    <source>
        <dbReference type="EMBL" id="GGO75051.1"/>
    </source>
</evidence>
<comment type="caution">
    <text evidence="3">The sequence shown here is derived from an EMBL/GenBank/DDBJ whole genome shotgun (WGS) entry which is preliminary data.</text>
</comment>
<reference evidence="3" key="2">
    <citation type="submission" date="2020-09" db="EMBL/GenBank/DDBJ databases">
        <authorList>
            <person name="Sun Q."/>
            <person name="Zhou Y."/>
        </authorList>
    </citation>
    <scope>NUCLEOTIDE SEQUENCE</scope>
    <source>
        <strain evidence="3">CGMCC 1.7086</strain>
    </source>
</reference>
<dbReference type="InterPro" id="IPR036869">
    <property type="entry name" value="J_dom_sf"/>
</dbReference>
<dbReference type="SMART" id="SM00271">
    <property type="entry name" value="DnaJ"/>
    <property type="match status" value="1"/>
</dbReference>
<proteinExistence type="predicted"/>
<dbReference type="InterPro" id="IPR021059">
    <property type="entry name" value="DnaJ-related_N"/>
</dbReference>
<protein>
    <recommendedName>
        <fullName evidence="2">J domain-containing protein</fullName>
    </recommendedName>
</protein>